<evidence type="ECO:0000313" key="2">
    <source>
        <dbReference type="Proteomes" id="UP001165960"/>
    </source>
</evidence>
<keyword evidence="2" id="KW-1185">Reference proteome</keyword>
<accession>A0ACC2RSH1</accession>
<gene>
    <name evidence="1" type="ORF">DSO57_1028427</name>
</gene>
<name>A0ACC2RSH1_9FUNG</name>
<organism evidence="1 2">
    <name type="scientific">Entomophthora muscae</name>
    <dbReference type="NCBI Taxonomy" id="34485"/>
    <lineage>
        <taxon>Eukaryota</taxon>
        <taxon>Fungi</taxon>
        <taxon>Fungi incertae sedis</taxon>
        <taxon>Zoopagomycota</taxon>
        <taxon>Entomophthoromycotina</taxon>
        <taxon>Entomophthoromycetes</taxon>
        <taxon>Entomophthorales</taxon>
        <taxon>Entomophthoraceae</taxon>
        <taxon>Entomophthora</taxon>
    </lineage>
</organism>
<sequence length="150" mass="16804">MDNNKAMTPTLFHPLTSAFLLNYLGAYFFLGRFNPLLGRYCLLGKIFHMGMISVPIGTLVTSLNHSVVIHILDGSRGTKHLKARYAMSDPVYALNPKLAKLESNHLGPFKVAGVYYSHTYQLEDAQVNTKTLHHGCLHPCFAIITQRLFV</sequence>
<proteinExistence type="predicted"/>
<comment type="caution">
    <text evidence="1">The sequence shown here is derived from an EMBL/GenBank/DDBJ whole genome shotgun (WGS) entry which is preliminary data.</text>
</comment>
<dbReference type="Proteomes" id="UP001165960">
    <property type="component" value="Unassembled WGS sequence"/>
</dbReference>
<protein>
    <submittedName>
        <fullName evidence="1">Uncharacterized protein</fullName>
    </submittedName>
</protein>
<dbReference type="EMBL" id="QTSX02006570">
    <property type="protein sequence ID" value="KAJ9053012.1"/>
    <property type="molecule type" value="Genomic_DNA"/>
</dbReference>
<evidence type="ECO:0000313" key="1">
    <source>
        <dbReference type="EMBL" id="KAJ9053012.1"/>
    </source>
</evidence>
<reference evidence="1" key="1">
    <citation type="submission" date="2022-04" db="EMBL/GenBank/DDBJ databases">
        <title>Genome of the entomopathogenic fungus Entomophthora muscae.</title>
        <authorList>
            <person name="Elya C."/>
            <person name="Lovett B.R."/>
            <person name="Lee E."/>
            <person name="Macias A.M."/>
            <person name="Hajek A.E."/>
            <person name="De Bivort B.L."/>
            <person name="Kasson M.T."/>
            <person name="De Fine Licht H.H."/>
            <person name="Stajich J.E."/>
        </authorList>
    </citation>
    <scope>NUCLEOTIDE SEQUENCE</scope>
    <source>
        <strain evidence="1">Berkeley</strain>
    </source>
</reference>